<name>A0A1G7FWL2_9SPHN</name>
<sequence length="218" mass="24855">MPSAQTWRHKPVYGRKQSFMNMHVSVNIAASTSARDLWYKALAEQEAAKQALEHYNSAIYDPIYEEIERISPRPDLCFEIEALNGQITQYRVDPTNLHAWDDHWSPVFRRKAAEVRDAWLAYRRDSERLGADAAGLESDRLCDVQCAIENGLIQTPAPDCPALLWKLEKLFGPEARDEDDYAPAWCAEWINVVMNDARRFLAASMSVQVVEHSACSRG</sequence>
<protein>
    <submittedName>
        <fullName evidence="1">Uncharacterized protein</fullName>
    </submittedName>
</protein>
<dbReference type="EMBL" id="FNBI01000001">
    <property type="protein sequence ID" value="SDE80298.1"/>
    <property type="molecule type" value="Genomic_DNA"/>
</dbReference>
<accession>A0A1G7FWL2</accession>
<evidence type="ECO:0000313" key="1">
    <source>
        <dbReference type="EMBL" id="SDE80298.1"/>
    </source>
</evidence>
<organism evidence="1 2">
    <name type="scientific">Sphingomonas carotinifaciens</name>
    <dbReference type="NCBI Taxonomy" id="1166323"/>
    <lineage>
        <taxon>Bacteria</taxon>
        <taxon>Pseudomonadati</taxon>
        <taxon>Pseudomonadota</taxon>
        <taxon>Alphaproteobacteria</taxon>
        <taxon>Sphingomonadales</taxon>
        <taxon>Sphingomonadaceae</taxon>
        <taxon>Sphingomonas</taxon>
    </lineage>
</organism>
<evidence type="ECO:0000313" key="2">
    <source>
        <dbReference type="Proteomes" id="UP000323502"/>
    </source>
</evidence>
<proteinExistence type="predicted"/>
<reference evidence="1 2" key="1">
    <citation type="submission" date="2016-10" db="EMBL/GenBank/DDBJ databases">
        <authorList>
            <person name="Varghese N."/>
            <person name="Submissions S."/>
        </authorList>
    </citation>
    <scope>NUCLEOTIDE SEQUENCE [LARGE SCALE GENOMIC DNA]</scope>
    <source>
        <strain evidence="1 2">S7-754</strain>
    </source>
</reference>
<dbReference type="Proteomes" id="UP000323502">
    <property type="component" value="Unassembled WGS sequence"/>
</dbReference>
<dbReference type="AlphaFoldDB" id="A0A1G7FWL2"/>
<gene>
    <name evidence="1" type="ORF">SAMN05216557_101587</name>
</gene>
<keyword evidence="2" id="KW-1185">Reference proteome</keyword>